<dbReference type="AlphaFoldDB" id="A0A915CVN9"/>
<keyword evidence="1" id="KW-1185">Reference proteome</keyword>
<reference evidence="2" key="1">
    <citation type="submission" date="2022-11" db="UniProtKB">
        <authorList>
            <consortium name="WormBaseParasite"/>
        </authorList>
    </citation>
    <scope>IDENTIFICATION</scope>
</reference>
<evidence type="ECO:0000313" key="2">
    <source>
        <dbReference type="WBParaSite" id="jg12720"/>
    </source>
</evidence>
<dbReference type="Proteomes" id="UP000887574">
    <property type="component" value="Unplaced"/>
</dbReference>
<name>A0A915CVN9_9BILA</name>
<accession>A0A915CVN9</accession>
<proteinExistence type="predicted"/>
<organism evidence="1 2">
    <name type="scientific">Ditylenchus dipsaci</name>
    <dbReference type="NCBI Taxonomy" id="166011"/>
    <lineage>
        <taxon>Eukaryota</taxon>
        <taxon>Metazoa</taxon>
        <taxon>Ecdysozoa</taxon>
        <taxon>Nematoda</taxon>
        <taxon>Chromadorea</taxon>
        <taxon>Rhabditida</taxon>
        <taxon>Tylenchina</taxon>
        <taxon>Tylenchomorpha</taxon>
        <taxon>Sphaerularioidea</taxon>
        <taxon>Anguinidae</taxon>
        <taxon>Anguininae</taxon>
        <taxon>Ditylenchus</taxon>
    </lineage>
</organism>
<sequence length="130" mass="14633">MRRLESKIEAAITRVDKLSDMEESNTGLALQRLRYGCRPKNFVELLSRSARMEKASVSRQVSRSTNAGIRNRSAPVSIERGMRVAVWPTTTNKIAMRLTPGVNSVIALMEWKKGLMSLTPVTKRQTLSKE</sequence>
<dbReference type="WBParaSite" id="jg12720">
    <property type="protein sequence ID" value="jg12720"/>
    <property type="gene ID" value="jg12720"/>
</dbReference>
<protein>
    <submittedName>
        <fullName evidence="2">Uncharacterized protein</fullName>
    </submittedName>
</protein>
<evidence type="ECO:0000313" key="1">
    <source>
        <dbReference type="Proteomes" id="UP000887574"/>
    </source>
</evidence>